<sequence length="86" mass="9238">MAIGEAARRSSAVAGAAPTTSVAAVTAATLAPARSRWNDMVLRFVRFGRWNGHDRRRGCAGRTQPMTQDEEEILRQLAVSITLAVG</sequence>
<comment type="caution">
    <text evidence="1">The sequence shown here is derived from an EMBL/GenBank/DDBJ whole genome shotgun (WGS) entry which is preliminary data.</text>
</comment>
<evidence type="ECO:0000313" key="1">
    <source>
        <dbReference type="EMBL" id="GAA1753030.1"/>
    </source>
</evidence>
<dbReference type="Proteomes" id="UP001500506">
    <property type="component" value="Unassembled WGS sequence"/>
</dbReference>
<evidence type="ECO:0000313" key="2">
    <source>
        <dbReference type="Proteomes" id="UP001500506"/>
    </source>
</evidence>
<proteinExistence type="predicted"/>
<keyword evidence="2" id="KW-1185">Reference proteome</keyword>
<accession>A0ABP4WET0</accession>
<reference evidence="2" key="1">
    <citation type="journal article" date="2019" name="Int. J. Syst. Evol. Microbiol.">
        <title>The Global Catalogue of Microorganisms (GCM) 10K type strain sequencing project: providing services to taxonomists for standard genome sequencing and annotation.</title>
        <authorList>
            <consortium name="The Broad Institute Genomics Platform"/>
            <consortium name="The Broad Institute Genome Sequencing Center for Infectious Disease"/>
            <person name="Wu L."/>
            <person name="Ma J."/>
        </authorList>
    </citation>
    <scope>NUCLEOTIDE SEQUENCE [LARGE SCALE GENOMIC DNA]</scope>
    <source>
        <strain evidence="2">JCM 14319</strain>
    </source>
</reference>
<gene>
    <name evidence="1" type="ORF">GCM10009747_08510</name>
</gene>
<name>A0ABP4WET0_9MICO</name>
<protein>
    <submittedName>
        <fullName evidence="1">Uncharacterized protein</fullName>
    </submittedName>
</protein>
<dbReference type="EMBL" id="BAAANH010000001">
    <property type="protein sequence ID" value="GAA1753030.1"/>
    <property type="molecule type" value="Genomic_DNA"/>
</dbReference>
<organism evidence="1 2">
    <name type="scientific">Agromyces humatus</name>
    <dbReference type="NCBI Taxonomy" id="279573"/>
    <lineage>
        <taxon>Bacteria</taxon>
        <taxon>Bacillati</taxon>
        <taxon>Actinomycetota</taxon>
        <taxon>Actinomycetes</taxon>
        <taxon>Micrococcales</taxon>
        <taxon>Microbacteriaceae</taxon>
        <taxon>Agromyces</taxon>
    </lineage>
</organism>